<gene>
    <name evidence="1" type="ORF">AAE3_LOCUS10567</name>
</gene>
<evidence type="ECO:0000313" key="1">
    <source>
        <dbReference type="EMBL" id="CAA7268657.1"/>
    </source>
</evidence>
<protein>
    <submittedName>
        <fullName evidence="1">Uncharacterized protein</fullName>
    </submittedName>
</protein>
<dbReference type="Proteomes" id="UP000467700">
    <property type="component" value="Unassembled WGS sequence"/>
</dbReference>
<comment type="caution">
    <text evidence="1">The sequence shown here is derived from an EMBL/GenBank/DDBJ whole genome shotgun (WGS) entry which is preliminary data.</text>
</comment>
<proteinExistence type="predicted"/>
<accession>A0A8S0WR22</accession>
<organism evidence="1 2">
    <name type="scientific">Cyclocybe aegerita</name>
    <name type="common">Black poplar mushroom</name>
    <name type="synonym">Agrocybe aegerita</name>
    <dbReference type="NCBI Taxonomy" id="1973307"/>
    <lineage>
        <taxon>Eukaryota</taxon>
        <taxon>Fungi</taxon>
        <taxon>Dikarya</taxon>
        <taxon>Basidiomycota</taxon>
        <taxon>Agaricomycotina</taxon>
        <taxon>Agaricomycetes</taxon>
        <taxon>Agaricomycetidae</taxon>
        <taxon>Agaricales</taxon>
        <taxon>Agaricineae</taxon>
        <taxon>Bolbitiaceae</taxon>
        <taxon>Cyclocybe</taxon>
    </lineage>
</organism>
<dbReference type="EMBL" id="CACVBS010000068">
    <property type="protein sequence ID" value="CAA7268657.1"/>
    <property type="molecule type" value="Genomic_DNA"/>
</dbReference>
<keyword evidence="2" id="KW-1185">Reference proteome</keyword>
<evidence type="ECO:0000313" key="2">
    <source>
        <dbReference type="Proteomes" id="UP000467700"/>
    </source>
</evidence>
<dbReference type="AlphaFoldDB" id="A0A8S0WR22"/>
<sequence length="142" mass="15639">MLLDRTPAEGILLGIKYGVRTWVIDGYTRVIEQPTLTYEELRKPFELEWKDIAKVFYIRSVLQQQRESSSDPFAGANVANGRSDAACPACNIGHSSLCAYSVSLRQKGNSASTLDYGPADAVSMIESEFSDVLQELEASLEA</sequence>
<reference evidence="1 2" key="1">
    <citation type="submission" date="2020-01" db="EMBL/GenBank/DDBJ databases">
        <authorList>
            <person name="Gupta K D."/>
        </authorList>
    </citation>
    <scope>NUCLEOTIDE SEQUENCE [LARGE SCALE GENOMIC DNA]</scope>
</reference>
<name>A0A8S0WR22_CYCAE</name>